<evidence type="ECO:0000313" key="4">
    <source>
        <dbReference type="EMBL" id="ONF73606.1"/>
    </source>
</evidence>
<gene>
    <name evidence="4" type="ORF">AVR91_0205685</name>
</gene>
<dbReference type="Proteomes" id="UP000076660">
    <property type="component" value="Unassembled WGS sequence"/>
</dbReference>
<dbReference type="Gene3D" id="3.40.50.620">
    <property type="entry name" value="HUPs"/>
    <property type="match status" value="2"/>
</dbReference>
<feature type="region of interest" description="Disordered" evidence="2">
    <location>
        <begin position="298"/>
        <end position="333"/>
    </location>
</feature>
<dbReference type="EMBL" id="LQMT02000007">
    <property type="protein sequence ID" value="ONF73606.1"/>
    <property type="molecule type" value="Genomic_DNA"/>
</dbReference>
<comment type="caution">
    <text evidence="4">The sequence shown here is derived from an EMBL/GenBank/DDBJ whole genome shotgun (WGS) entry which is preliminary data.</text>
</comment>
<comment type="similarity">
    <text evidence="1">Belongs to the universal stress protein A family.</text>
</comment>
<feature type="compositionally biased region" description="Basic and acidic residues" evidence="2">
    <location>
        <begin position="305"/>
        <end position="333"/>
    </location>
</feature>
<feature type="domain" description="UspA" evidence="3">
    <location>
        <begin position="17"/>
        <end position="153"/>
    </location>
</feature>
<evidence type="ECO:0000259" key="3">
    <source>
        <dbReference type="Pfam" id="PF00582"/>
    </source>
</evidence>
<evidence type="ECO:0000313" key="5">
    <source>
        <dbReference type="Proteomes" id="UP000076660"/>
    </source>
</evidence>
<dbReference type="AlphaFoldDB" id="A0A1W2M248"/>
<proteinExistence type="inferred from homology"/>
<sequence length="333" mass="34895">MSSVEKAVAMASRRYPVVAGVDGSDSALQAVRWAAGDAVRRDLPLRLVYACVPPGHDYPNLEVTAAEVRDAMWETGAKRLRAATEAARTVASSLVVESEIRPGDPRVVLVDESRRAAVTVLGSRGLNGIGRLLLGSSGLAVAMRGHCPLVVVRGDRARSGPVLVGVDDWARSAAAVRFAFQEASALGASVTALKTWHDFGPVDGRSAAPAGPATRHEVLRRELEAEMSAVAAGFPEVSFDCLVVRGRPGRVLLEYGERAGLVVVGSRGRGAFGGLLLGSVGQNLTGHASYPVAVVRSEAGAETTGRQDEGRASVRSGRETTLEGVSADRGERR</sequence>
<evidence type="ECO:0000256" key="2">
    <source>
        <dbReference type="SAM" id="MobiDB-lite"/>
    </source>
</evidence>
<evidence type="ECO:0000256" key="1">
    <source>
        <dbReference type="ARBA" id="ARBA00008791"/>
    </source>
</evidence>
<dbReference type="Pfam" id="PF00582">
    <property type="entry name" value="Usp"/>
    <property type="match status" value="2"/>
</dbReference>
<accession>A0A1W2M248</accession>
<dbReference type="PRINTS" id="PR01438">
    <property type="entry name" value="UNVRSLSTRESS"/>
</dbReference>
<dbReference type="SUPFAM" id="SSF52402">
    <property type="entry name" value="Adenine nucleotide alpha hydrolases-like"/>
    <property type="match status" value="2"/>
</dbReference>
<organism evidence="4 5">
    <name type="scientific">Amycolatopsis keratiniphila subsp. keratiniphila</name>
    <dbReference type="NCBI Taxonomy" id="227715"/>
    <lineage>
        <taxon>Bacteria</taxon>
        <taxon>Bacillati</taxon>
        <taxon>Actinomycetota</taxon>
        <taxon>Actinomycetes</taxon>
        <taxon>Pseudonocardiales</taxon>
        <taxon>Pseudonocardiaceae</taxon>
        <taxon>Amycolatopsis</taxon>
        <taxon>Amycolatopsis japonica group</taxon>
    </lineage>
</organism>
<reference evidence="4 5" key="1">
    <citation type="submission" date="2016-12" db="EMBL/GenBank/DDBJ databases">
        <title>Amycolatopsis keratiniphila subsp. keratiniphila genome sequencing and assembly.</title>
        <authorList>
            <person name="Mayilraj S."/>
            <person name="Kaur N."/>
        </authorList>
    </citation>
    <scope>NUCLEOTIDE SEQUENCE [LARGE SCALE GENOMIC DNA]</scope>
    <source>
        <strain evidence="4 5">DSM 44409</strain>
    </source>
</reference>
<feature type="domain" description="UspA" evidence="3">
    <location>
        <begin position="161"/>
        <end position="296"/>
    </location>
</feature>
<dbReference type="PANTHER" id="PTHR31964:SF113">
    <property type="entry name" value="USPA DOMAIN-CONTAINING PROTEIN"/>
    <property type="match status" value="1"/>
</dbReference>
<dbReference type="InterPro" id="IPR006016">
    <property type="entry name" value="UspA"/>
</dbReference>
<dbReference type="InterPro" id="IPR006015">
    <property type="entry name" value="Universal_stress_UspA"/>
</dbReference>
<name>A0A1W2M248_9PSEU</name>
<dbReference type="InterPro" id="IPR014729">
    <property type="entry name" value="Rossmann-like_a/b/a_fold"/>
</dbReference>
<dbReference type="PANTHER" id="PTHR31964">
    <property type="entry name" value="ADENINE NUCLEOTIDE ALPHA HYDROLASES-LIKE SUPERFAMILY PROTEIN"/>
    <property type="match status" value="1"/>
</dbReference>
<dbReference type="RefSeq" id="WP_063823093.1">
    <property type="nucleotide sequence ID" value="NZ_LQMT02000007.1"/>
</dbReference>
<protein>
    <submittedName>
        <fullName evidence="4">Universal stress protein UspA</fullName>
    </submittedName>
</protein>